<evidence type="ECO:0000313" key="2">
    <source>
        <dbReference type="Proteomes" id="UP001164539"/>
    </source>
</evidence>
<evidence type="ECO:0000313" key="1">
    <source>
        <dbReference type="EMBL" id="KAJ4727819.1"/>
    </source>
</evidence>
<accession>A0ACC1YXB8</accession>
<proteinExistence type="predicted"/>
<name>A0ACC1YXB8_MELAZ</name>
<protein>
    <submittedName>
        <fullName evidence="1">Kinase family protein</fullName>
    </submittedName>
</protein>
<comment type="caution">
    <text evidence="1">The sequence shown here is derived from an EMBL/GenBank/DDBJ whole genome shotgun (WGS) entry which is preliminary data.</text>
</comment>
<keyword evidence="1" id="KW-0418">Kinase</keyword>
<reference evidence="1 2" key="1">
    <citation type="journal article" date="2023" name="Science">
        <title>Complex scaffold remodeling in plant triterpene biosynthesis.</title>
        <authorList>
            <person name="De La Pena R."/>
            <person name="Hodgson H."/>
            <person name="Liu J.C."/>
            <person name="Stephenson M.J."/>
            <person name="Martin A.C."/>
            <person name="Owen C."/>
            <person name="Harkess A."/>
            <person name="Leebens-Mack J."/>
            <person name="Jimenez L.E."/>
            <person name="Osbourn A."/>
            <person name="Sattely E.S."/>
        </authorList>
    </citation>
    <scope>NUCLEOTIDE SEQUENCE [LARGE SCALE GENOMIC DNA]</scope>
    <source>
        <strain evidence="2">cv. JPN11</strain>
        <tissue evidence="1">Leaf</tissue>
    </source>
</reference>
<dbReference type="EMBL" id="CM051394">
    <property type="protein sequence ID" value="KAJ4727819.1"/>
    <property type="molecule type" value="Genomic_DNA"/>
</dbReference>
<sequence>MSVLTVLNTTGAFRNVRSLLPEILVILCSVAFISEARLADNRLREKSVSPSRAPLATPAIPDLPLPANVPLFHRSRRKHLSPHGVPTLAVAPAHPPFFGPLVTYGQPPSSSSLSKPSMKSSALVPPSAGLANISPSQSSTGAIPTGLAQPPLSPDTSNCCKPDMVLKRAVHGCHCVHPIKLDLLLLNVSQNPNWNLFLEELASQLSLRVSQIELINFYVLSLSKLNISMDITPHMGISFSASDASAINSSLATHKVHFDSVLVGDYKLLNFTWFEPPAPSQAPLVSSSPMKTPIYQASPSSSFSASNKGKHSNLILIFGIGAGLLIIAIISVLIICSCAYRHGKSKAAPKEIAKPRSVDAVPAAGSLPHPTSTRFLAYEELKEATNNFEPASLLGEGGFGRVFKGVLSDGTAVAIKRLTSGGQQGDKEFLVEVEMLSRLHHRNLVKLVGYYSSRDSSQHLLCYELVPNGSLEAWLHGPLGVNCPLDWDTRMKIALDAARGLAYLHEDSQPCVIHRDFKASNILLENNFHAKVADFGLAKQAPEGRTNYLSTRVMGTFGYVAPEYAMTGHLLVKSDVYSYGVVLLELLTGRKPVDMSQPSGQENLVTWARPILRDKDRLEELADPRLGGKYPKEDFVRVCTIAAACVAPEASQRPTMGEVVQSLKMVQRVTEYQDPALTTTNNRTNLRQSSTTFDSDGTSSMFSSGPYSGLSAFDNDNVSRTAVFSEDLHEGR</sequence>
<gene>
    <name evidence="1" type="ORF">OWV82_000858</name>
</gene>
<dbReference type="Proteomes" id="UP001164539">
    <property type="component" value="Chromosome 1"/>
</dbReference>
<keyword evidence="2" id="KW-1185">Reference proteome</keyword>
<organism evidence="1 2">
    <name type="scientific">Melia azedarach</name>
    <name type="common">Chinaberry tree</name>
    <dbReference type="NCBI Taxonomy" id="155640"/>
    <lineage>
        <taxon>Eukaryota</taxon>
        <taxon>Viridiplantae</taxon>
        <taxon>Streptophyta</taxon>
        <taxon>Embryophyta</taxon>
        <taxon>Tracheophyta</taxon>
        <taxon>Spermatophyta</taxon>
        <taxon>Magnoliopsida</taxon>
        <taxon>eudicotyledons</taxon>
        <taxon>Gunneridae</taxon>
        <taxon>Pentapetalae</taxon>
        <taxon>rosids</taxon>
        <taxon>malvids</taxon>
        <taxon>Sapindales</taxon>
        <taxon>Meliaceae</taxon>
        <taxon>Melia</taxon>
    </lineage>
</organism>
<keyword evidence="1" id="KW-0808">Transferase</keyword>